<gene>
    <name evidence="1" type="ORF">Bhyg_06126</name>
</gene>
<accession>A0A9Q0N0V0</accession>
<organism evidence="1 2">
    <name type="scientific">Pseudolycoriella hygida</name>
    <dbReference type="NCBI Taxonomy" id="35572"/>
    <lineage>
        <taxon>Eukaryota</taxon>
        <taxon>Metazoa</taxon>
        <taxon>Ecdysozoa</taxon>
        <taxon>Arthropoda</taxon>
        <taxon>Hexapoda</taxon>
        <taxon>Insecta</taxon>
        <taxon>Pterygota</taxon>
        <taxon>Neoptera</taxon>
        <taxon>Endopterygota</taxon>
        <taxon>Diptera</taxon>
        <taxon>Nematocera</taxon>
        <taxon>Sciaroidea</taxon>
        <taxon>Sciaridae</taxon>
        <taxon>Pseudolycoriella</taxon>
    </lineage>
</organism>
<proteinExistence type="predicted"/>
<dbReference type="EMBL" id="WJQU01000002">
    <property type="protein sequence ID" value="KAJ6641191.1"/>
    <property type="molecule type" value="Genomic_DNA"/>
</dbReference>
<keyword evidence="2" id="KW-1185">Reference proteome</keyword>
<dbReference type="AlphaFoldDB" id="A0A9Q0N0V0"/>
<evidence type="ECO:0000313" key="2">
    <source>
        <dbReference type="Proteomes" id="UP001151699"/>
    </source>
</evidence>
<comment type="caution">
    <text evidence="1">The sequence shown here is derived from an EMBL/GenBank/DDBJ whole genome shotgun (WGS) entry which is preliminary data.</text>
</comment>
<evidence type="ECO:0000313" key="1">
    <source>
        <dbReference type="EMBL" id="KAJ6641191.1"/>
    </source>
</evidence>
<name>A0A9Q0N0V0_9DIPT</name>
<sequence>MKRFDDEYVGVDGLFSGLADEHVGKDGLREWCKFVDEDIPRSALACTDSAEVFSSEDSVLVGLNSEQAGDDGLCVVLSCKDSGEGEYVRNTDVCLKSGLAGDGGGVGIHSGLKKESGDDADDDMDLLALAIESRLGHVRWPNDFKMYKKNVQMVNEMFLPHSCVELEAGGELFFGNLLVKASRFEKCEAIFVLQGVCVYDVEGTEYKPDGPIDSE</sequence>
<dbReference type="Proteomes" id="UP001151699">
    <property type="component" value="Chromosome B"/>
</dbReference>
<reference evidence="1" key="1">
    <citation type="submission" date="2022-07" db="EMBL/GenBank/DDBJ databases">
        <authorList>
            <person name="Trinca V."/>
            <person name="Uliana J.V.C."/>
            <person name="Torres T.T."/>
            <person name="Ward R.J."/>
            <person name="Monesi N."/>
        </authorList>
    </citation>
    <scope>NUCLEOTIDE SEQUENCE</scope>
    <source>
        <strain evidence="1">HSMRA1968</strain>
        <tissue evidence="1">Whole embryos</tissue>
    </source>
</reference>
<protein>
    <submittedName>
        <fullName evidence="1">Uncharacterized protein</fullName>
    </submittedName>
</protein>